<sequence>MSRREPGDRYFEALEADRRGRQDERDAAEDRYTRDLAVVRVLSLMPPLLFCIAMIAGAFAPEVATVFFRLLGPLTLLACLLLAGLAVRYRSSPERDRDLDTVLLSGAILNGLLTLNSDHVLYVLPPLGILMAPMVLRRVPRVHPDSTKRTERGK</sequence>
<gene>
    <name evidence="2" type="ORF">DC60_28440</name>
</gene>
<proteinExistence type="predicted"/>
<evidence type="ECO:0008006" key="4">
    <source>
        <dbReference type="Google" id="ProtNLM"/>
    </source>
</evidence>
<keyword evidence="1" id="KW-0812">Transmembrane</keyword>
<accession>A0ABR4S6A1</accession>
<keyword evidence="1" id="KW-1133">Transmembrane helix</keyword>
<evidence type="ECO:0000313" key="3">
    <source>
        <dbReference type="Proteomes" id="UP000027443"/>
    </source>
</evidence>
<name>A0ABR4S6A1_9ACTN</name>
<feature type="transmembrane region" description="Helical" evidence="1">
    <location>
        <begin position="66"/>
        <end position="87"/>
    </location>
</feature>
<keyword evidence="1" id="KW-0472">Membrane</keyword>
<reference evidence="2 3" key="1">
    <citation type="submission" date="2014-03" db="EMBL/GenBank/DDBJ databases">
        <title>Genome Sequence of Streptomyces wadayamensis A23 strain, an endophytic actinobacteria from Citrus reticulata.</title>
        <authorList>
            <person name="de Oliveira L.G."/>
            <person name="Tormet G.D."/>
            <person name="Marcon J."/>
            <person name="Samborsky M."/>
            <person name="Araujo W.L."/>
            <person name="de Azevedo J.L."/>
        </authorList>
    </citation>
    <scope>NUCLEOTIDE SEQUENCE [LARGE SCALE GENOMIC DNA]</scope>
    <source>
        <strain evidence="2 3">A23</strain>
    </source>
</reference>
<evidence type="ECO:0000313" key="2">
    <source>
        <dbReference type="EMBL" id="KDR61167.1"/>
    </source>
</evidence>
<protein>
    <recommendedName>
        <fullName evidence="4">Integral membrane protein</fullName>
    </recommendedName>
</protein>
<dbReference type="RefSeq" id="WP_049978419.1">
    <property type="nucleotide sequence ID" value="NZ_JHDU01000033.1"/>
</dbReference>
<feature type="transmembrane region" description="Helical" evidence="1">
    <location>
        <begin position="41"/>
        <end position="60"/>
    </location>
</feature>
<dbReference type="Proteomes" id="UP000027443">
    <property type="component" value="Unassembled WGS sequence"/>
</dbReference>
<comment type="caution">
    <text evidence="2">The sequence shown here is derived from an EMBL/GenBank/DDBJ whole genome shotgun (WGS) entry which is preliminary data.</text>
</comment>
<dbReference type="EMBL" id="JHDU01000033">
    <property type="protein sequence ID" value="KDR61167.1"/>
    <property type="molecule type" value="Genomic_DNA"/>
</dbReference>
<evidence type="ECO:0000256" key="1">
    <source>
        <dbReference type="SAM" id="Phobius"/>
    </source>
</evidence>
<keyword evidence="3" id="KW-1185">Reference proteome</keyword>
<organism evidence="2 3">
    <name type="scientific">Streptomyces wadayamensis</name>
    <dbReference type="NCBI Taxonomy" id="141454"/>
    <lineage>
        <taxon>Bacteria</taxon>
        <taxon>Bacillati</taxon>
        <taxon>Actinomycetota</taxon>
        <taxon>Actinomycetes</taxon>
        <taxon>Kitasatosporales</taxon>
        <taxon>Streptomycetaceae</taxon>
        <taxon>Streptomyces</taxon>
    </lineage>
</organism>